<dbReference type="EMBL" id="JAVKPK010000006">
    <property type="protein sequence ID" value="MDR7664702.1"/>
    <property type="molecule type" value="Genomic_DNA"/>
</dbReference>
<sequence>MDLVNFGINMLSIKNMVLMACFPEIIPIFIVAFYYYGSAEGHEYPDLYRLSDNSISGQKHVKNKAYKAFKLKKTEPVYYWK</sequence>
<keyword evidence="1" id="KW-0472">Membrane</keyword>
<keyword evidence="3" id="KW-1185">Reference proteome</keyword>
<dbReference type="RefSeq" id="WP_310574728.1">
    <property type="nucleotide sequence ID" value="NZ_JAVKPK010000006.1"/>
</dbReference>
<name>A0ABU2CY78_9EURY</name>
<evidence type="ECO:0000256" key="1">
    <source>
        <dbReference type="SAM" id="Phobius"/>
    </source>
</evidence>
<dbReference type="Proteomes" id="UP001246244">
    <property type="component" value="Unassembled WGS sequence"/>
</dbReference>
<proteinExistence type="predicted"/>
<reference evidence="3" key="1">
    <citation type="submission" date="2023-07" db="EMBL/GenBank/DDBJ databases">
        <title>Whole-genome sequencing of a new Methanosarcina sp. Z-7115.</title>
        <authorList>
            <person name="Zhilina T.N."/>
            <person name="Merkel A.Y."/>
        </authorList>
    </citation>
    <scope>NUCLEOTIDE SEQUENCE [LARGE SCALE GENOMIC DNA]</scope>
    <source>
        <strain evidence="3">Z-7115</strain>
    </source>
</reference>
<evidence type="ECO:0000313" key="2">
    <source>
        <dbReference type="EMBL" id="MDR7664702.1"/>
    </source>
</evidence>
<comment type="caution">
    <text evidence="2">The sequence shown here is derived from an EMBL/GenBank/DDBJ whole genome shotgun (WGS) entry which is preliminary data.</text>
</comment>
<feature type="transmembrane region" description="Helical" evidence="1">
    <location>
        <begin position="16"/>
        <end position="36"/>
    </location>
</feature>
<protein>
    <submittedName>
        <fullName evidence="2">Uncharacterized protein</fullName>
    </submittedName>
</protein>
<keyword evidence="1" id="KW-1133">Transmembrane helix</keyword>
<gene>
    <name evidence="2" type="ORF">RG963_02640</name>
</gene>
<accession>A0ABU2CY78</accession>
<evidence type="ECO:0000313" key="3">
    <source>
        <dbReference type="Proteomes" id="UP001246244"/>
    </source>
</evidence>
<organism evidence="2 3">
    <name type="scientific">Methanosarcina baikalica</name>
    <dbReference type="NCBI Taxonomy" id="3073890"/>
    <lineage>
        <taxon>Archaea</taxon>
        <taxon>Methanobacteriati</taxon>
        <taxon>Methanobacteriota</taxon>
        <taxon>Stenosarchaea group</taxon>
        <taxon>Methanomicrobia</taxon>
        <taxon>Methanosarcinales</taxon>
        <taxon>Methanosarcinaceae</taxon>
        <taxon>Methanosarcina</taxon>
    </lineage>
</organism>
<keyword evidence="1" id="KW-0812">Transmembrane</keyword>